<organism evidence="2 3">
    <name type="scientific">Mycoplasmopsis anatis</name>
    <dbReference type="NCBI Taxonomy" id="171279"/>
    <lineage>
        <taxon>Bacteria</taxon>
        <taxon>Bacillati</taxon>
        <taxon>Mycoplasmatota</taxon>
        <taxon>Mycoplasmoidales</taxon>
        <taxon>Metamycoplasmataceae</taxon>
        <taxon>Mycoplasmopsis</taxon>
    </lineage>
</organism>
<sequence>MILKYYKLNFQTKNYCDKSSKSAKAKGIIYFVVDIDNLWTIVDSKIDFHEVWFDSYQTASHFSVKNKSDAFKFRDAFCKENNWKLEERPGGSKHNLHELNQAQLNSFNVKINKYLRTKTLKGLISILKGNNPSGSIEKPRNSEFIVVDKNGNKYYNFPILFDSISYITHEKNRKWEILKYSDDFFEHFNDGSMNNSQEMQNFHKMLEHKDYDSSIKSEQRKSIKKQIQELNGKISVQTAIKKYRSKYYEEVERLHIKAFECEGETEKCHIYNVEWVKEQIMNELKNNKSTYSAKEIQDNFKNNLEVISDKYNYLNLSPNFHRLFDRYLISYDSENGQLVKLSEDFNSYNDESKTFSNINKEFLKHCSKYLKQRQDKIEQIKNSQS</sequence>
<dbReference type="Pfam" id="PF13391">
    <property type="entry name" value="HNH_2"/>
    <property type="match status" value="1"/>
</dbReference>
<dbReference type="AlphaFoldDB" id="A0A9Q3LAE1"/>
<evidence type="ECO:0000313" key="2">
    <source>
        <dbReference type="EMBL" id="MBW0602856.1"/>
    </source>
</evidence>
<dbReference type="RefSeq" id="WP_218675434.1">
    <property type="nucleotide sequence ID" value="NZ_JABZFC010000002.1"/>
</dbReference>
<name>A0A9Q3LAE1_9BACT</name>
<feature type="domain" description="HNH nuclease" evidence="1">
    <location>
        <begin position="264"/>
        <end position="330"/>
    </location>
</feature>
<evidence type="ECO:0000259" key="1">
    <source>
        <dbReference type="Pfam" id="PF13391"/>
    </source>
</evidence>
<dbReference type="InterPro" id="IPR003615">
    <property type="entry name" value="HNH_nuc"/>
</dbReference>
<evidence type="ECO:0000313" key="3">
    <source>
        <dbReference type="Proteomes" id="UP000746160"/>
    </source>
</evidence>
<protein>
    <recommendedName>
        <fullName evidence="1">HNH nuclease domain-containing protein</fullName>
    </recommendedName>
</protein>
<dbReference type="EMBL" id="JABZFG010000009">
    <property type="protein sequence ID" value="MBW0602856.1"/>
    <property type="molecule type" value="Genomic_DNA"/>
</dbReference>
<dbReference type="Proteomes" id="UP000746160">
    <property type="component" value="Unassembled WGS sequence"/>
</dbReference>
<reference evidence="2" key="1">
    <citation type="journal article" date="2021" name="Genes Genomics">
        <title>Comparative genomic analysis of Mycoplasma anatis strains.</title>
        <authorList>
            <person name="Zhou Q."/>
            <person name="Mai K."/>
            <person name="Yang D."/>
            <person name="Liu J."/>
            <person name="Yan Z."/>
            <person name="Luo C."/>
            <person name="Tan Y."/>
            <person name="Cao S."/>
            <person name="Zhou Q."/>
            <person name="Chen L."/>
            <person name="Chen F."/>
        </authorList>
    </citation>
    <scope>NUCLEOTIDE SEQUENCE</scope>
    <source>
        <strain evidence="2">DP07</strain>
    </source>
</reference>
<gene>
    <name evidence="2" type="ORF">MADP07_00592</name>
</gene>
<comment type="caution">
    <text evidence="2">The sequence shown here is derived from an EMBL/GenBank/DDBJ whole genome shotgun (WGS) entry which is preliminary data.</text>
</comment>
<proteinExistence type="predicted"/>
<accession>A0A9Q3LAE1</accession>
<dbReference type="NCBIfam" id="NF045952">
    <property type="entry name" value="MAG4270_fam"/>
    <property type="match status" value="1"/>
</dbReference>